<dbReference type="InterPro" id="IPR012878">
    <property type="entry name" value="Beta-AFase-like_GH127_cat"/>
</dbReference>
<reference evidence="4 5" key="1">
    <citation type="journal article" date="2012" name="Science">
        <title>The Paleozoic origin of enzymatic lignin decomposition reconstructed from 31 fungal genomes.</title>
        <authorList>
            <person name="Floudas D."/>
            <person name="Binder M."/>
            <person name="Riley R."/>
            <person name="Barry K."/>
            <person name="Blanchette R.A."/>
            <person name="Henrissat B."/>
            <person name="Martinez A.T."/>
            <person name="Otillar R."/>
            <person name="Spatafora J.W."/>
            <person name="Yadav J.S."/>
            <person name="Aerts A."/>
            <person name="Benoit I."/>
            <person name="Boyd A."/>
            <person name="Carlson A."/>
            <person name="Copeland A."/>
            <person name="Coutinho P.M."/>
            <person name="de Vries R.P."/>
            <person name="Ferreira P."/>
            <person name="Findley K."/>
            <person name="Foster B."/>
            <person name="Gaskell J."/>
            <person name="Glotzer D."/>
            <person name="Gorecki P."/>
            <person name="Heitman J."/>
            <person name="Hesse C."/>
            <person name="Hori C."/>
            <person name="Igarashi K."/>
            <person name="Jurgens J.A."/>
            <person name="Kallen N."/>
            <person name="Kersten P."/>
            <person name="Kohler A."/>
            <person name="Kuees U."/>
            <person name="Kumar T.K.A."/>
            <person name="Kuo A."/>
            <person name="LaButti K."/>
            <person name="Larrondo L.F."/>
            <person name="Lindquist E."/>
            <person name="Ling A."/>
            <person name="Lombard V."/>
            <person name="Lucas S."/>
            <person name="Lundell T."/>
            <person name="Martin R."/>
            <person name="McLaughlin D.J."/>
            <person name="Morgenstern I."/>
            <person name="Morin E."/>
            <person name="Murat C."/>
            <person name="Nagy L.G."/>
            <person name="Nolan M."/>
            <person name="Ohm R.A."/>
            <person name="Patyshakuliyeva A."/>
            <person name="Rokas A."/>
            <person name="Ruiz-Duenas F.J."/>
            <person name="Sabat G."/>
            <person name="Salamov A."/>
            <person name="Samejima M."/>
            <person name="Schmutz J."/>
            <person name="Slot J.C."/>
            <person name="St John F."/>
            <person name="Stenlid J."/>
            <person name="Sun H."/>
            <person name="Sun S."/>
            <person name="Syed K."/>
            <person name="Tsang A."/>
            <person name="Wiebenga A."/>
            <person name="Young D."/>
            <person name="Pisabarro A."/>
            <person name="Eastwood D.C."/>
            <person name="Martin F."/>
            <person name="Cullen D."/>
            <person name="Grigoriev I.V."/>
            <person name="Hibbett D.S."/>
        </authorList>
    </citation>
    <scope>NUCLEOTIDE SEQUENCE [LARGE SCALE GENOMIC DNA]</scope>
    <source>
        <strain evidence="4 5">DJM-731 SS1</strain>
    </source>
</reference>
<dbReference type="InterPro" id="IPR049046">
    <property type="entry name" value="Beta-AFase-like_GH127_middle"/>
</dbReference>
<dbReference type="OrthoDB" id="654211at2759"/>
<feature type="domain" description="Non-reducing end beta-L-arabinofuranosidase-like GH127 catalytic" evidence="2">
    <location>
        <begin position="34"/>
        <end position="354"/>
    </location>
</feature>
<dbReference type="HOGENOM" id="CLU_013148_3_0_1"/>
<dbReference type="OMA" id="ANRGENE"/>
<sequence>MRAHTLPSIIRSLRSTGRAYALTWTEADAPRVPHPFWDSDVYKTLEACCYALMKEEDAFLREFIDESVGIINRAQHADGYINSHYTVLGLSQRFTNLRDKHELYQLGHLCEASAAHHQLTGSWALLTPALKYVSLVAGLFGIGEGQKRGYPGHEEVEIGLMRLYELTGRAECLKLAGYFILERGRRDVNGETFYDHEARARGADPYDPWGAEYRHFYAFPRDYAYQQAHVPLLEQEEIVGHSVRAMYYLIAACDYALHSGDTAVLHAVERLYTSTTRRTMYLTCGLGSVDRSEGFAPPYWLPDQEEGGCYSETCASFALAMLSQRMLRHRLNGEWGDVLEGAVYNAVLGSVSAEALGGKSSAARAQDAAQSESTDPQDKEERSGIAFYYQNPLTTFSGHTKARSEWFDVACCPPNVAKLFGLLPELAFSYSQEESVLGVHFFVSAEWEFEIPGAGKVRIEQETDLPWSGSVRLTLTSPLPISLAVRIPGWCPHPSLPPGGTLNSGYFYLPARAWTSQAETLSLPWLGRCFPTLGLGSWK</sequence>
<evidence type="ECO:0000313" key="4">
    <source>
        <dbReference type="EMBL" id="EJT98101.1"/>
    </source>
</evidence>
<feature type="compositionally biased region" description="Low complexity" evidence="1">
    <location>
        <begin position="362"/>
        <end position="373"/>
    </location>
</feature>
<dbReference type="Pfam" id="PF20736">
    <property type="entry name" value="Glyco_hydro127M"/>
    <property type="match status" value="1"/>
</dbReference>
<proteinExistence type="predicted"/>
<dbReference type="GeneID" id="63685737"/>
<gene>
    <name evidence="4" type="ORF">DACRYDRAFT_118862</name>
</gene>
<accession>M5FX99</accession>
<evidence type="ECO:0000313" key="5">
    <source>
        <dbReference type="Proteomes" id="UP000030653"/>
    </source>
</evidence>
<keyword evidence="5" id="KW-1185">Reference proteome</keyword>
<evidence type="ECO:0000259" key="2">
    <source>
        <dbReference type="Pfam" id="PF07944"/>
    </source>
</evidence>
<protein>
    <submittedName>
        <fullName evidence="4">DUF1680-domain-containing protein</fullName>
    </submittedName>
</protein>
<name>M5FX99_DACPD</name>
<dbReference type="Proteomes" id="UP000030653">
    <property type="component" value="Unassembled WGS sequence"/>
</dbReference>
<dbReference type="InterPro" id="IPR049174">
    <property type="entry name" value="Beta-AFase-like"/>
</dbReference>
<feature type="domain" description="Non-reducing end beta-L-arabinofuranosidase-like GH127 middle" evidence="3">
    <location>
        <begin position="438"/>
        <end position="496"/>
    </location>
</feature>
<dbReference type="AlphaFoldDB" id="M5FX99"/>
<dbReference type="SUPFAM" id="SSF48208">
    <property type="entry name" value="Six-hairpin glycosidases"/>
    <property type="match status" value="1"/>
</dbReference>
<organism evidence="4 5">
    <name type="scientific">Dacryopinax primogenitus (strain DJM 731)</name>
    <name type="common">Brown rot fungus</name>
    <dbReference type="NCBI Taxonomy" id="1858805"/>
    <lineage>
        <taxon>Eukaryota</taxon>
        <taxon>Fungi</taxon>
        <taxon>Dikarya</taxon>
        <taxon>Basidiomycota</taxon>
        <taxon>Agaricomycotina</taxon>
        <taxon>Dacrymycetes</taxon>
        <taxon>Dacrymycetales</taxon>
        <taxon>Dacrymycetaceae</taxon>
        <taxon>Dacryopinax</taxon>
    </lineage>
</organism>
<dbReference type="PANTHER" id="PTHR43465:SF2">
    <property type="entry name" value="DUF1680 DOMAIN PROTEIN (AFU_ORTHOLOGUE AFUA_1G08910)"/>
    <property type="match status" value="1"/>
</dbReference>
<dbReference type="RefSeq" id="XP_040624999.1">
    <property type="nucleotide sequence ID" value="XM_040770675.1"/>
</dbReference>
<dbReference type="InterPro" id="IPR008928">
    <property type="entry name" value="6-hairpin_glycosidase_sf"/>
</dbReference>
<evidence type="ECO:0000259" key="3">
    <source>
        <dbReference type="Pfam" id="PF20736"/>
    </source>
</evidence>
<feature type="region of interest" description="Disordered" evidence="1">
    <location>
        <begin position="362"/>
        <end position="381"/>
    </location>
</feature>
<evidence type="ECO:0000256" key="1">
    <source>
        <dbReference type="SAM" id="MobiDB-lite"/>
    </source>
</evidence>
<dbReference type="STRING" id="1858805.M5FX99"/>
<dbReference type="EMBL" id="JH795874">
    <property type="protein sequence ID" value="EJT98101.1"/>
    <property type="molecule type" value="Genomic_DNA"/>
</dbReference>
<dbReference type="GO" id="GO:0005975">
    <property type="term" value="P:carbohydrate metabolic process"/>
    <property type="evidence" value="ECO:0007669"/>
    <property type="project" value="InterPro"/>
</dbReference>
<dbReference type="PANTHER" id="PTHR43465">
    <property type="entry name" value="DUF1680 DOMAIN PROTEIN (AFU_ORTHOLOGUE AFUA_1G08910)"/>
    <property type="match status" value="1"/>
</dbReference>
<dbReference type="Pfam" id="PF07944">
    <property type="entry name" value="Beta-AFase-like_GH127_cat"/>
    <property type="match status" value="1"/>
</dbReference>